<name>A0A024QEM8_9BACI</name>
<dbReference type="PANTHER" id="PTHR47271:SF2">
    <property type="entry name" value="ARGININE DEIMINASE"/>
    <property type="match status" value="1"/>
</dbReference>
<dbReference type="Pfam" id="PF19420">
    <property type="entry name" value="DDAH_eukar"/>
    <property type="match status" value="1"/>
</dbReference>
<dbReference type="GO" id="GO:0016990">
    <property type="term" value="F:arginine deiminase activity"/>
    <property type="evidence" value="ECO:0007669"/>
    <property type="project" value="TreeGrafter"/>
</dbReference>
<dbReference type="Proteomes" id="UP000028875">
    <property type="component" value="Unassembled WGS sequence"/>
</dbReference>
<gene>
    <name evidence="1" type="ORF">BN990_03292</name>
</gene>
<dbReference type="AlphaFoldDB" id="A0A024QEM8"/>
<dbReference type="Gene3D" id="3.75.10.10">
    <property type="entry name" value="L-arginine/glycine Amidinotransferase, Chain A"/>
    <property type="match status" value="1"/>
</dbReference>
<keyword evidence="2" id="KW-1185">Reference proteome</keyword>
<comment type="caution">
    <text evidence="1">The sequence shown here is derived from an EMBL/GenBank/DDBJ whole genome shotgun (WGS) entry which is preliminary data.</text>
</comment>
<evidence type="ECO:0000313" key="2">
    <source>
        <dbReference type="Proteomes" id="UP000028875"/>
    </source>
</evidence>
<dbReference type="RefSeq" id="WP_021288626.1">
    <property type="nucleotide sequence ID" value="NZ_BNER01000007.1"/>
</dbReference>
<dbReference type="OrthoDB" id="9814070at2"/>
<dbReference type="STRING" id="1462526.BN990_03292"/>
<dbReference type="GO" id="GO:0019546">
    <property type="term" value="P:L-arginine deiminase pathway"/>
    <property type="evidence" value="ECO:0007669"/>
    <property type="project" value="TreeGrafter"/>
</dbReference>
<reference evidence="2" key="2">
    <citation type="submission" date="2014-05" db="EMBL/GenBank/DDBJ databases">
        <title>Draft genome sequence of Virgibacillus massiliensis Vm-5.</title>
        <authorList>
            <person name="Khelaifia S."/>
            <person name="Croce O."/>
            <person name="Lagier J.C."/>
            <person name="Raoult D."/>
        </authorList>
    </citation>
    <scope>NUCLEOTIDE SEQUENCE [LARGE SCALE GENOMIC DNA]</scope>
    <source>
        <strain evidence="2">Vm-5</strain>
    </source>
</reference>
<accession>A0A024QEM8</accession>
<dbReference type="PANTHER" id="PTHR47271">
    <property type="entry name" value="ARGININE DEIMINASE"/>
    <property type="match status" value="1"/>
</dbReference>
<reference evidence="1 2" key="1">
    <citation type="submission" date="2014-03" db="EMBL/GenBank/DDBJ databases">
        <authorList>
            <person name="Urmite Genomes U."/>
        </authorList>
    </citation>
    <scope>NUCLEOTIDE SEQUENCE [LARGE SCALE GENOMIC DNA]</scope>
    <source>
        <strain evidence="1 2">Vm-5</strain>
    </source>
</reference>
<sequence>MTKALPENQPMTIYCENEYDALQEVILVPPTNMKIEEVINETQEHYLKDNINRDKALQQHHDFKLFLESEGTHVSELPTKEELNEQVYTRDIGFVIEDTLFISLMKEEVRHPETAVLRDWLQQNNLQYNATISSAIEGGDVLVDGKTIWIGNSHRTSRKAIQQLQQVLPNHYIRSVKLREDILHLDCVLTIIGEHTALVYPAGIDKAAYQYLKTWYTVIEVTEEEQFAMGPNVLTIGNNTIVSLPENRALNRKMEQAGFKVAEIAFSEIIKSGGSFRCCTLPLKRMEG</sequence>
<proteinExistence type="predicted"/>
<dbReference type="SUPFAM" id="SSF55909">
    <property type="entry name" value="Pentein"/>
    <property type="match status" value="1"/>
</dbReference>
<protein>
    <submittedName>
        <fullName evidence="1">N(G),N(G)-dimethylarginine dimethylaminohydrolase</fullName>
    </submittedName>
</protein>
<dbReference type="eggNOG" id="COG1834">
    <property type="taxonomic scope" value="Bacteria"/>
</dbReference>
<evidence type="ECO:0000313" key="1">
    <source>
        <dbReference type="EMBL" id="CDQ40944.1"/>
    </source>
</evidence>
<organism evidence="1 2">
    <name type="scientific">Virgibacillus massiliensis</name>
    <dbReference type="NCBI Taxonomy" id="1462526"/>
    <lineage>
        <taxon>Bacteria</taxon>
        <taxon>Bacillati</taxon>
        <taxon>Bacillota</taxon>
        <taxon>Bacilli</taxon>
        <taxon>Bacillales</taxon>
        <taxon>Bacillaceae</taxon>
        <taxon>Virgibacillus</taxon>
    </lineage>
</organism>
<keyword evidence="1" id="KW-0378">Hydrolase</keyword>
<dbReference type="EMBL" id="CCDP010000002">
    <property type="protein sequence ID" value="CDQ40944.1"/>
    <property type="molecule type" value="Genomic_DNA"/>
</dbReference>